<dbReference type="InterPro" id="IPR025110">
    <property type="entry name" value="AMP-bd_C"/>
</dbReference>
<reference evidence="3 4" key="1">
    <citation type="submission" date="2019-07" db="EMBL/GenBank/DDBJ databases">
        <title>complete genome sequencing of Ornithinimicrobium sp. H23M54.</title>
        <authorList>
            <person name="Bae J.-W."/>
            <person name="Lee S.-Y."/>
        </authorList>
    </citation>
    <scope>NUCLEOTIDE SEQUENCE [LARGE SCALE GENOMIC DNA]</scope>
    <source>
        <strain evidence="3 4">H23M54</strain>
    </source>
</reference>
<dbReference type="InterPro" id="IPR050237">
    <property type="entry name" value="ATP-dep_AMP-bd_enzyme"/>
</dbReference>
<dbReference type="SUPFAM" id="SSF56801">
    <property type="entry name" value="Acetyl-CoA synthetase-like"/>
    <property type="match status" value="1"/>
</dbReference>
<dbReference type="Pfam" id="PF00501">
    <property type="entry name" value="AMP-binding"/>
    <property type="match status" value="1"/>
</dbReference>
<evidence type="ECO:0000259" key="1">
    <source>
        <dbReference type="Pfam" id="PF00501"/>
    </source>
</evidence>
<evidence type="ECO:0000313" key="4">
    <source>
        <dbReference type="Proteomes" id="UP000315395"/>
    </source>
</evidence>
<organism evidence="3 4">
    <name type="scientific">Ornithinimicrobium ciconiae</name>
    <dbReference type="NCBI Taxonomy" id="2594265"/>
    <lineage>
        <taxon>Bacteria</taxon>
        <taxon>Bacillati</taxon>
        <taxon>Actinomycetota</taxon>
        <taxon>Actinomycetes</taxon>
        <taxon>Micrococcales</taxon>
        <taxon>Ornithinimicrobiaceae</taxon>
        <taxon>Ornithinimicrobium</taxon>
    </lineage>
</organism>
<proteinExistence type="predicted"/>
<name>A0A516GAH1_9MICO</name>
<dbReference type="AlphaFoldDB" id="A0A516GAH1"/>
<evidence type="ECO:0000313" key="3">
    <source>
        <dbReference type="EMBL" id="QDO88505.1"/>
    </source>
</evidence>
<accession>A0A516GAH1</accession>
<keyword evidence="4" id="KW-1185">Reference proteome</keyword>
<dbReference type="Pfam" id="PF13193">
    <property type="entry name" value="AMP-binding_C"/>
    <property type="match status" value="1"/>
</dbReference>
<dbReference type="GO" id="GO:0016878">
    <property type="term" value="F:acid-thiol ligase activity"/>
    <property type="evidence" value="ECO:0007669"/>
    <property type="project" value="UniProtKB-ARBA"/>
</dbReference>
<dbReference type="OrthoDB" id="9803968at2"/>
<dbReference type="InterPro" id="IPR045851">
    <property type="entry name" value="AMP-bd_C_sf"/>
</dbReference>
<dbReference type="KEGG" id="orz:FNH13_09265"/>
<dbReference type="Proteomes" id="UP000315395">
    <property type="component" value="Chromosome"/>
</dbReference>
<protein>
    <submittedName>
        <fullName evidence="3">Long-chain fatty acid--CoA ligase</fullName>
    </submittedName>
</protein>
<sequence>MRTDVTSAPSTCGAHTLGRWPTDRARLHPGRVAIVDRGVELTYRDLDERSAALAQAWRRAGYRHGDRVATLVGNSAEHVIAFFSCARAGLVLVPLSWRLTAGELADQLTQADPAVLLVEDETETLARGALAKVHARVPTAYVGQVGVEQPVPDPWHSISPASAGEQGDSPAYADAHLPAAALGRPGLPLGSRPVQDEDPLLMVFTSGSSARPKAAVLTHASCFWTNLSLSRTLELDETDVVLSVLPQFHVGGWNIQPLLAWWTGATVVLERSFDPGRALCLIAEHKVTTMMGVPTHYARLAEHPTFERTDLTALRSAVVGGAPMPAPLLRIFHEHGVALTQGYGLTEAGPNVLCVPPRHAMERIGWAGVPYPHVEVQLADPTTGEHLDGPGTGELLVRGPGLFAGYFRDVSATRAIWRNGWLATGDVATRDEAGYLRIVDRLRNIYISGGENVAPAEVEAALRAHRAVQDVCVVGVPDDRWGERGVALVVRRNGVVTDAPELMEHARERLAAFKVPTAVHFVAELPYGSLGKISRQRALDLALEAEGAARQTAYEVRP</sequence>
<dbReference type="InterPro" id="IPR000873">
    <property type="entry name" value="AMP-dep_synth/lig_dom"/>
</dbReference>
<dbReference type="Gene3D" id="3.30.300.30">
    <property type="match status" value="1"/>
</dbReference>
<dbReference type="PANTHER" id="PTHR43767:SF1">
    <property type="entry name" value="NONRIBOSOMAL PEPTIDE SYNTHASE PES1 (EUROFUNG)-RELATED"/>
    <property type="match status" value="1"/>
</dbReference>
<dbReference type="PANTHER" id="PTHR43767">
    <property type="entry name" value="LONG-CHAIN-FATTY-ACID--COA LIGASE"/>
    <property type="match status" value="1"/>
</dbReference>
<dbReference type="InterPro" id="IPR042099">
    <property type="entry name" value="ANL_N_sf"/>
</dbReference>
<dbReference type="Gene3D" id="3.40.50.12780">
    <property type="entry name" value="N-terminal domain of ligase-like"/>
    <property type="match status" value="1"/>
</dbReference>
<dbReference type="EMBL" id="CP041616">
    <property type="protein sequence ID" value="QDO88505.1"/>
    <property type="molecule type" value="Genomic_DNA"/>
</dbReference>
<feature type="domain" description="AMP-binding enzyme C-terminal" evidence="2">
    <location>
        <begin position="457"/>
        <end position="531"/>
    </location>
</feature>
<gene>
    <name evidence="3" type="ORF">FNH13_09265</name>
</gene>
<feature type="domain" description="AMP-dependent synthetase/ligase" evidence="1">
    <location>
        <begin position="24"/>
        <end position="407"/>
    </location>
</feature>
<keyword evidence="3" id="KW-0436">Ligase</keyword>
<evidence type="ECO:0000259" key="2">
    <source>
        <dbReference type="Pfam" id="PF13193"/>
    </source>
</evidence>